<dbReference type="SUPFAM" id="SSF53383">
    <property type="entry name" value="PLP-dependent transferases"/>
    <property type="match status" value="1"/>
</dbReference>
<dbReference type="AlphaFoldDB" id="A0A836BX99"/>
<dbReference type="Proteomes" id="UP000612055">
    <property type="component" value="Unassembled WGS sequence"/>
</dbReference>
<proteinExistence type="predicted"/>
<dbReference type="EMBL" id="JAEHOE010000057">
    <property type="protein sequence ID" value="KAG2490959.1"/>
    <property type="molecule type" value="Genomic_DNA"/>
</dbReference>
<feature type="compositionally biased region" description="Pro residues" evidence="2">
    <location>
        <begin position="147"/>
        <end position="158"/>
    </location>
</feature>
<reference evidence="4" key="1">
    <citation type="journal article" date="2020" name="bioRxiv">
        <title>Comparative genomics of Chlamydomonas.</title>
        <authorList>
            <person name="Craig R.J."/>
            <person name="Hasan A.R."/>
            <person name="Ness R.W."/>
            <person name="Keightley P.D."/>
        </authorList>
    </citation>
    <scope>NUCLEOTIDE SEQUENCE</scope>
    <source>
        <strain evidence="4">CCAP 11/70</strain>
    </source>
</reference>
<comment type="caution">
    <text evidence="4">The sequence shown here is derived from an EMBL/GenBank/DDBJ whole genome shotgun (WGS) entry which is preliminary data.</text>
</comment>
<keyword evidence="5" id="KW-1185">Reference proteome</keyword>
<dbReference type="InterPro" id="IPR015421">
    <property type="entry name" value="PyrdxlP-dep_Trfase_major"/>
</dbReference>
<evidence type="ECO:0000256" key="1">
    <source>
        <dbReference type="ARBA" id="ARBA00022898"/>
    </source>
</evidence>
<evidence type="ECO:0000259" key="3">
    <source>
        <dbReference type="Pfam" id="PF00266"/>
    </source>
</evidence>
<dbReference type="InterPro" id="IPR000192">
    <property type="entry name" value="Aminotrans_V_dom"/>
</dbReference>
<dbReference type="Gene3D" id="3.40.640.10">
    <property type="entry name" value="Type I PLP-dependent aspartate aminotransferase-like (Major domain)"/>
    <property type="match status" value="1"/>
</dbReference>
<accession>A0A836BX99</accession>
<organism evidence="4 5">
    <name type="scientific">Edaphochlamys debaryana</name>
    <dbReference type="NCBI Taxonomy" id="47281"/>
    <lineage>
        <taxon>Eukaryota</taxon>
        <taxon>Viridiplantae</taxon>
        <taxon>Chlorophyta</taxon>
        <taxon>core chlorophytes</taxon>
        <taxon>Chlorophyceae</taxon>
        <taxon>CS clade</taxon>
        <taxon>Chlamydomonadales</taxon>
        <taxon>Chlamydomonadales incertae sedis</taxon>
        <taxon>Edaphochlamys</taxon>
    </lineage>
</organism>
<dbReference type="OrthoDB" id="5978656at2759"/>
<feature type="region of interest" description="Disordered" evidence="2">
    <location>
        <begin position="132"/>
        <end position="158"/>
    </location>
</feature>
<name>A0A836BX99_9CHLO</name>
<feature type="compositionally biased region" description="Low complexity" evidence="2">
    <location>
        <begin position="63"/>
        <end position="78"/>
    </location>
</feature>
<feature type="compositionally biased region" description="Low complexity" evidence="2">
    <location>
        <begin position="132"/>
        <end position="146"/>
    </location>
</feature>
<dbReference type="InterPro" id="IPR015422">
    <property type="entry name" value="PyrdxlP-dep_Trfase_small"/>
</dbReference>
<dbReference type="Gene3D" id="3.90.1150.10">
    <property type="entry name" value="Aspartate Aminotransferase, domain 1"/>
    <property type="match status" value="1"/>
</dbReference>
<dbReference type="PANTHER" id="PTHR43092">
    <property type="entry name" value="L-CYSTEINE DESULFHYDRASE"/>
    <property type="match status" value="1"/>
</dbReference>
<sequence length="617" mass="62531">MGNPLEPIARHFGQKAAILVAAWGITKLARAGIKALKGRRSGDSGDGADAAASSAPPGPTPGPSSTAAPSGGRGGAAVKAGGRYKLYHRPATEYHPHNPTWLAEAARMDPADLATDLTWQCPALLEFQSKVAGSSSGTGSGSQQQAPGPPPPRGSPLPPLGLPARALFALEAGACYLNHGSYGAALRLALDVRAWYQAQLEAQPVRFMETTALKALVAAVADAARFVGAPPCDVVPAPNATTAVNAVAACVPLRRGDWVLMTNLTYPAVKSTLARVAAAAGASLIEVQLGLEELSRPGAVLAAVQTALAAGGRRIRLAVIDHVASFPPVVLPVAAITAACKQVGAQVLVDGAHALGTVPGLKVPALGADYYVANLHKWGCSPKGAALLWAAPERQGGLRPLVTSHGCGLGWRAEFLWQGTLDMSSWLAVPAALAVLRALGPDRTARRSADLVGRAADALAARWEAAAASATAPASVSAATAPLPPSGAGAANGSTTAGDSANGGASSGGRGGRAEGAGAGRRLLRLGGGGEWAEGGGAAGMLALELPPLEGYGPTAPDAGRLQRWLRGERRIEVPVIAVDGRLFVRISGAIYNDLSDYEQLGEAIQSLQRRPAAAAP</sequence>
<feature type="domain" description="Aminotransferase class V" evidence="3">
    <location>
        <begin position="210"/>
        <end position="465"/>
    </location>
</feature>
<evidence type="ECO:0000256" key="2">
    <source>
        <dbReference type="SAM" id="MobiDB-lite"/>
    </source>
</evidence>
<feature type="region of interest" description="Disordered" evidence="2">
    <location>
        <begin position="37"/>
        <end position="78"/>
    </location>
</feature>
<protein>
    <recommendedName>
        <fullName evidence="3">Aminotransferase class V domain-containing protein</fullName>
    </recommendedName>
</protein>
<dbReference type="Pfam" id="PF00266">
    <property type="entry name" value="Aminotran_5"/>
    <property type="match status" value="1"/>
</dbReference>
<evidence type="ECO:0000313" key="5">
    <source>
        <dbReference type="Proteomes" id="UP000612055"/>
    </source>
</evidence>
<dbReference type="PANTHER" id="PTHR43092:SF2">
    <property type="entry name" value="HERCYNYLCYSTEINE SULFOXIDE LYASE"/>
    <property type="match status" value="1"/>
</dbReference>
<keyword evidence="1" id="KW-0663">Pyridoxal phosphate</keyword>
<feature type="region of interest" description="Disordered" evidence="2">
    <location>
        <begin position="486"/>
        <end position="516"/>
    </location>
</feature>
<dbReference type="InterPro" id="IPR015424">
    <property type="entry name" value="PyrdxlP-dep_Trfase"/>
</dbReference>
<evidence type="ECO:0000313" key="4">
    <source>
        <dbReference type="EMBL" id="KAG2490959.1"/>
    </source>
</evidence>
<feature type="compositionally biased region" description="Gly residues" evidence="2">
    <location>
        <begin position="505"/>
        <end position="516"/>
    </location>
</feature>
<feature type="compositionally biased region" description="Low complexity" evidence="2">
    <location>
        <begin position="486"/>
        <end position="504"/>
    </location>
</feature>
<gene>
    <name evidence="4" type="ORF">HYH03_010636</name>
</gene>